<dbReference type="Gene3D" id="3.20.20.80">
    <property type="entry name" value="Glycosidases"/>
    <property type="match status" value="1"/>
</dbReference>
<dbReference type="InterPro" id="IPR008979">
    <property type="entry name" value="Galactose-bd-like_sf"/>
</dbReference>
<keyword evidence="10" id="KW-1185">Reference proteome</keyword>
<dbReference type="Gene3D" id="2.60.40.10">
    <property type="entry name" value="Immunoglobulins"/>
    <property type="match status" value="3"/>
</dbReference>
<name>A0A3R9NUU6_9BACT</name>
<feature type="domain" description="Glycoside hydrolase family 2 immunoglobulin-like beta-sandwich" evidence="5">
    <location>
        <begin position="241"/>
        <end position="351"/>
    </location>
</feature>
<reference evidence="9 10" key="1">
    <citation type="submission" date="2018-12" db="EMBL/GenBank/DDBJ databases">
        <title>Sequencing of bacterial isolates from soil warming experiment in Harvard Forest, Massachusetts, USA.</title>
        <authorList>
            <person name="Deangelis K."/>
        </authorList>
    </citation>
    <scope>NUCLEOTIDE SEQUENCE [LARGE SCALE GENOMIC DNA]</scope>
    <source>
        <strain evidence="9 10">EB153</strain>
    </source>
</reference>
<feature type="signal peptide" evidence="4">
    <location>
        <begin position="1"/>
        <end position="26"/>
    </location>
</feature>
<dbReference type="InterPro" id="IPR006102">
    <property type="entry name" value="Ig-like_GH2"/>
</dbReference>
<protein>
    <submittedName>
        <fullName evidence="9">Beta-galactosidase/beta-glucuronidase</fullName>
    </submittedName>
</protein>
<dbReference type="Pfam" id="PF18368">
    <property type="entry name" value="Ig_GlcNase"/>
    <property type="match status" value="1"/>
</dbReference>
<dbReference type="Pfam" id="PF22666">
    <property type="entry name" value="Glyco_hydro_2_N2"/>
    <property type="match status" value="1"/>
</dbReference>
<dbReference type="InterPro" id="IPR013783">
    <property type="entry name" value="Ig-like_fold"/>
</dbReference>
<gene>
    <name evidence="9" type="ORF">EDE15_2848</name>
</gene>
<dbReference type="EMBL" id="RSDW01000001">
    <property type="protein sequence ID" value="RSL17318.1"/>
    <property type="molecule type" value="Genomic_DNA"/>
</dbReference>
<evidence type="ECO:0000259" key="6">
    <source>
        <dbReference type="Pfam" id="PF02836"/>
    </source>
</evidence>
<dbReference type="Gene3D" id="2.60.120.260">
    <property type="entry name" value="Galactose-binding domain-like"/>
    <property type="match status" value="1"/>
</dbReference>
<dbReference type="Pfam" id="PF02836">
    <property type="entry name" value="Glyco_hydro_2_C"/>
    <property type="match status" value="1"/>
</dbReference>
<dbReference type="InterPro" id="IPR017853">
    <property type="entry name" value="GH"/>
</dbReference>
<dbReference type="SUPFAM" id="SSF49785">
    <property type="entry name" value="Galactose-binding domain-like"/>
    <property type="match status" value="1"/>
</dbReference>
<dbReference type="InterPro" id="IPR006103">
    <property type="entry name" value="Glyco_hydro_2_cat"/>
</dbReference>
<dbReference type="InterPro" id="IPR054593">
    <property type="entry name" value="Beta-mannosidase-like_N2"/>
</dbReference>
<keyword evidence="2" id="KW-0378">Hydrolase</keyword>
<evidence type="ECO:0000256" key="4">
    <source>
        <dbReference type="SAM" id="SignalP"/>
    </source>
</evidence>
<keyword evidence="3" id="KW-0326">Glycosidase</keyword>
<feature type="chain" id="PRO_5018723504" evidence="4">
    <location>
        <begin position="27"/>
        <end position="894"/>
    </location>
</feature>
<evidence type="ECO:0000313" key="9">
    <source>
        <dbReference type="EMBL" id="RSL17318.1"/>
    </source>
</evidence>
<dbReference type="GO" id="GO:0005975">
    <property type="term" value="P:carbohydrate metabolic process"/>
    <property type="evidence" value="ECO:0007669"/>
    <property type="project" value="InterPro"/>
</dbReference>
<evidence type="ECO:0000313" key="10">
    <source>
        <dbReference type="Proteomes" id="UP000269669"/>
    </source>
</evidence>
<evidence type="ECO:0000256" key="3">
    <source>
        <dbReference type="ARBA" id="ARBA00023295"/>
    </source>
</evidence>
<dbReference type="SUPFAM" id="SSF51445">
    <property type="entry name" value="(Trans)glycosidases"/>
    <property type="match status" value="1"/>
</dbReference>
<dbReference type="SUPFAM" id="SSF49303">
    <property type="entry name" value="beta-Galactosidase/glucuronidase domain"/>
    <property type="match status" value="3"/>
</dbReference>
<dbReference type="InterPro" id="IPR041351">
    <property type="entry name" value="Ig_GlcNase"/>
</dbReference>
<feature type="domain" description="Exo-beta-D-glucosaminidase Ig-fold" evidence="7">
    <location>
        <begin position="748"/>
        <end position="857"/>
    </location>
</feature>
<dbReference type="PANTHER" id="PTHR43536:SF1">
    <property type="entry name" value="MANNOSYLGLYCOPROTEIN ENDO-BETA-MANNOSIDASE"/>
    <property type="match status" value="1"/>
</dbReference>
<sequence length="894" mass="98970">MQIRCGSSLSLALASMIVFAPLSAAAKPTAPEPVIVASGWQLQDAARVPQSGGEVAAATFNPAGWYPATVPGTILTTLVNNKVYAEPLYGDNNRPEKIPESLNRTSYWYRTVVTIPQAYAGKHIWLNFDGINYSASVWVNGAEVGTTRGAFIRGKYDISYNVKPGKKAVIAVLVSPQPHPGVPHEHTLTNGVGLNGGITAIDGPTFLSTIGWDWLPAMRDRDTGIWQKVFLSATGPVLIKNPLVTTDLPLPKTDSTDVAIQATVENITDQPQKGILKGSIDKIAFQQPVELAPHSTQLVSFDPKTTPVLHINQPKLWWPNGYGPQNLYKLHLTFEQQNKPSDTQDVSFGVRKITYSVPDSDNLTISVNGVRVFIRGGNWGLDEAMKRIPRERLEAKIRLHKLANLNLIRNWVGQSTSQDFYDLCDKYGILLWDEFFQPNPSDGPNPTDLDTYIANVRDKIVRFRNHPSIAVWCARNEGFPPKEIDDRLRALMAELEPTRMYQPSSTEGHGVHSAGPYHWRTPREFYVIHNDFFKTETGSMSVPTLESIHGMIPKSDWETITDNWAERDFAKGAQGGDIYPSIIASRYGTIANLADFVRKSQLANYEAFRAMYEGRNAQLFHPATGVITWMSNPAQPSFVWQIYHYDLEPNSSLFAVKKASELIHIQFNEATSELQVINNLPDALVGATAHTFIYNLDGTIAYQHSDKVTAQPDTATTLGPVAFPTTLSPVHFLKLELYDNDGKLLSDNFYWRAQPEHQDDLTALGKLPTVNLEAQVQRKDAAGKALLTVTLHNPSKNLALMSHLQLRRRSGDRVLPVYYSDNYISLVPNETKTITIEADQKALKGEDALIAVDGWNISVAPTSAAGVAIAPNVDAQPDHWPATGLPFQTTGLRQ</sequence>
<evidence type="ECO:0000259" key="5">
    <source>
        <dbReference type="Pfam" id="PF00703"/>
    </source>
</evidence>
<accession>A0A3R9NUU6</accession>
<evidence type="ECO:0000256" key="1">
    <source>
        <dbReference type="ARBA" id="ARBA00007401"/>
    </source>
</evidence>
<proteinExistence type="inferred from homology"/>
<dbReference type="InterPro" id="IPR036156">
    <property type="entry name" value="Beta-gal/glucu_dom_sf"/>
</dbReference>
<dbReference type="GO" id="GO:0004553">
    <property type="term" value="F:hydrolase activity, hydrolyzing O-glycosyl compounds"/>
    <property type="evidence" value="ECO:0007669"/>
    <property type="project" value="InterPro"/>
</dbReference>
<feature type="domain" description="Beta-mannosidase-like galactose-binding" evidence="8">
    <location>
        <begin position="54"/>
        <end position="227"/>
    </location>
</feature>
<evidence type="ECO:0000259" key="7">
    <source>
        <dbReference type="Pfam" id="PF18368"/>
    </source>
</evidence>
<dbReference type="PANTHER" id="PTHR43536">
    <property type="entry name" value="MANNOSYLGLYCOPROTEIN ENDO-BETA-MANNOSIDASE"/>
    <property type="match status" value="1"/>
</dbReference>
<feature type="domain" description="Glycoside hydrolase family 2 catalytic" evidence="6">
    <location>
        <begin position="364"/>
        <end position="501"/>
    </location>
</feature>
<dbReference type="InterPro" id="IPR043534">
    <property type="entry name" value="EBDG/EBM"/>
</dbReference>
<comment type="similarity">
    <text evidence="1">Belongs to the glycosyl hydrolase 2 family.</text>
</comment>
<comment type="caution">
    <text evidence="9">The sequence shown here is derived from an EMBL/GenBank/DDBJ whole genome shotgun (WGS) entry which is preliminary data.</text>
</comment>
<keyword evidence="4" id="KW-0732">Signal</keyword>
<evidence type="ECO:0000256" key="2">
    <source>
        <dbReference type="ARBA" id="ARBA00022801"/>
    </source>
</evidence>
<organism evidence="9 10">
    <name type="scientific">Edaphobacter aggregans</name>
    <dbReference type="NCBI Taxonomy" id="570835"/>
    <lineage>
        <taxon>Bacteria</taxon>
        <taxon>Pseudomonadati</taxon>
        <taxon>Acidobacteriota</taxon>
        <taxon>Terriglobia</taxon>
        <taxon>Terriglobales</taxon>
        <taxon>Acidobacteriaceae</taxon>
        <taxon>Edaphobacter</taxon>
    </lineage>
</organism>
<dbReference type="Proteomes" id="UP000269669">
    <property type="component" value="Unassembled WGS sequence"/>
</dbReference>
<dbReference type="Pfam" id="PF00703">
    <property type="entry name" value="Glyco_hydro_2"/>
    <property type="match status" value="1"/>
</dbReference>
<evidence type="ECO:0000259" key="8">
    <source>
        <dbReference type="Pfam" id="PF22666"/>
    </source>
</evidence>
<dbReference type="AlphaFoldDB" id="A0A3R9NUU6"/>